<dbReference type="AlphaFoldDB" id="A0A0D7BMR3"/>
<dbReference type="EMBL" id="KN880451">
    <property type="protein sequence ID" value="KIY71737.1"/>
    <property type="molecule type" value="Genomic_DNA"/>
</dbReference>
<accession>A0A0D7BMR3</accession>
<gene>
    <name evidence="1" type="ORF">CYLTODRAFT_487016</name>
</gene>
<dbReference type="Gene3D" id="3.80.10.10">
    <property type="entry name" value="Ribonuclease Inhibitor"/>
    <property type="match status" value="1"/>
</dbReference>
<organism evidence="1 2">
    <name type="scientific">Cylindrobasidium torrendii FP15055 ss-10</name>
    <dbReference type="NCBI Taxonomy" id="1314674"/>
    <lineage>
        <taxon>Eukaryota</taxon>
        <taxon>Fungi</taxon>
        <taxon>Dikarya</taxon>
        <taxon>Basidiomycota</taxon>
        <taxon>Agaricomycotina</taxon>
        <taxon>Agaricomycetes</taxon>
        <taxon>Agaricomycetidae</taxon>
        <taxon>Agaricales</taxon>
        <taxon>Marasmiineae</taxon>
        <taxon>Physalacriaceae</taxon>
        <taxon>Cylindrobasidium</taxon>
    </lineage>
</organism>
<proteinExistence type="predicted"/>
<dbReference type="SUPFAM" id="SSF52047">
    <property type="entry name" value="RNI-like"/>
    <property type="match status" value="1"/>
</dbReference>
<evidence type="ECO:0000313" key="1">
    <source>
        <dbReference type="EMBL" id="KIY71737.1"/>
    </source>
</evidence>
<dbReference type="InterPro" id="IPR032675">
    <property type="entry name" value="LRR_dom_sf"/>
</dbReference>
<keyword evidence="2" id="KW-1185">Reference proteome</keyword>
<evidence type="ECO:0000313" key="2">
    <source>
        <dbReference type="Proteomes" id="UP000054007"/>
    </source>
</evidence>
<name>A0A0D7BMR3_9AGAR</name>
<dbReference type="OrthoDB" id="3256525at2759"/>
<dbReference type="Proteomes" id="UP000054007">
    <property type="component" value="Unassembled WGS sequence"/>
</dbReference>
<reference evidence="1 2" key="1">
    <citation type="journal article" date="2015" name="Fungal Genet. Biol.">
        <title>Evolution of novel wood decay mechanisms in Agaricales revealed by the genome sequences of Fistulina hepatica and Cylindrobasidium torrendii.</title>
        <authorList>
            <person name="Floudas D."/>
            <person name="Held B.W."/>
            <person name="Riley R."/>
            <person name="Nagy L.G."/>
            <person name="Koehler G."/>
            <person name="Ransdell A.S."/>
            <person name="Younus H."/>
            <person name="Chow J."/>
            <person name="Chiniquy J."/>
            <person name="Lipzen A."/>
            <person name="Tritt A."/>
            <person name="Sun H."/>
            <person name="Haridas S."/>
            <person name="LaButti K."/>
            <person name="Ohm R.A."/>
            <person name="Kues U."/>
            <person name="Blanchette R.A."/>
            <person name="Grigoriev I.V."/>
            <person name="Minto R.E."/>
            <person name="Hibbett D.S."/>
        </authorList>
    </citation>
    <scope>NUCLEOTIDE SEQUENCE [LARGE SCALE GENOMIC DNA]</scope>
    <source>
        <strain evidence="1 2">FP15055 ss-10</strain>
    </source>
</reference>
<protein>
    <submittedName>
        <fullName evidence="1">Uncharacterized protein</fullName>
    </submittedName>
</protein>
<sequence>MPSTVYRPGRVKKRTFPCWETLPPELWLSIFDYATHIPRSFYSAFESNVSMPYKDERRMARLHQKTRYRLPLVCVDWNGLSTPFLYQSVFITQRQTFWALLETLSRSRNRNDVRNLGSYIQVLDIPLDFLAMRADLLSYMPSLRVLACRSMYDDSTVPEDVIDTLCATCHELEEFNGEFTTGIIDKHSAAFFSAFPKLRSLSTRASEPYVGSQSLAVEPFSADSLVYLAISDNALAGPIVHPLPSLRCMSLDIGAERLSAFSVKALEVYGPQLTSLVLDMVPMISLQETEAFGRALRGCLHLHTIYVSRDVLGFLETVELPPSLRTLALQVGHPQEQQTNVDWMKVFGTILGRVKPDAIQTLMFSRRRNVVDLQTRHAALLARYSKFIEERGWALVDNYGDAVVIK</sequence>